<dbReference type="InterPro" id="IPR020471">
    <property type="entry name" value="AKR"/>
</dbReference>
<dbReference type="InterPro" id="IPR036812">
    <property type="entry name" value="NAD(P)_OxRdtase_dom_sf"/>
</dbReference>
<gene>
    <name evidence="2" type="ORF">ACFOET_10195</name>
</gene>
<accession>A0ABV7JME1</accession>
<evidence type="ECO:0000259" key="1">
    <source>
        <dbReference type="Pfam" id="PF00248"/>
    </source>
</evidence>
<comment type="caution">
    <text evidence="2">The sequence shown here is derived from an EMBL/GenBank/DDBJ whole genome shotgun (WGS) entry which is preliminary data.</text>
</comment>
<keyword evidence="3" id="KW-1185">Reference proteome</keyword>
<dbReference type="InterPro" id="IPR050523">
    <property type="entry name" value="AKR_Detox_Biosynth"/>
</dbReference>
<dbReference type="Pfam" id="PF00248">
    <property type="entry name" value="Aldo_ket_red"/>
    <property type="match status" value="1"/>
</dbReference>
<dbReference type="InterPro" id="IPR023210">
    <property type="entry name" value="NADP_OxRdtase_dom"/>
</dbReference>
<sequence>MEKVKIGTSDLAVAPINLGGNVFGWTLDEQQSFDILDEFIANGFNFIDTADTYAWWVNGTGGQSETIIGNWLKSRGNRDKVVIATKVGSETRDHPFDISRKHILQSVDESLRRLQTDHIDLYYTHYDDHRTPVEETLSAYDEVIRAGKVRYIAASNVPPARLEESFALAAQKGLPRYVALQPHYNLVERAGYETEYAPLAEKYGLTVFPYWALAAGFLTGKYRSEADLGKSVRGGGVKKYLNENGLAVLDALDTVAAKYRSTPATVALAWLLAQPRIGAPVVSATSKRQLETIIAAPALKLDKEDLERLDQRIER</sequence>
<dbReference type="SUPFAM" id="SSF51430">
    <property type="entry name" value="NAD(P)-linked oxidoreductase"/>
    <property type="match status" value="1"/>
</dbReference>
<dbReference type="Gene3D" id="3.20.20.100">
    <property type="entry name" value="NADP-dependent oxidoreductase domain"/>
    <property type="match status" value="1"/>
</dbReference>
<dbReference type="CDD" id="cd19081">
    <property type="entry name" value="AKR_AKR9C1"/>
    <property type="match status" value="1"/>
</dbReference>
<reference evidence="3" key="1">
    <citation type="journal article" date="2019" name="Int. J. Syst. Evol. Microbiol.">
        <title>The Global Catalogue of Microorganisms (GCM) 10K type strain sequencing project: providing services to taxonomists for standard genome sequencing and annotation.</title>
        <authorList>
            <consortium name="The Broad Institute Genomics Platform"/>
            <consortium name="The Broad Institute Genome Sequencing Center for Infectious Disease"/>
            <person name="Wu L."/>
            <person name="Ma J."/>
        </authorList>
    </citation>
    <scope>NUCLEOTIDE SEQUENCE [LARGE SCALE GENOMIC DNA]</scope>
    <source>
        <strain evidence="3">KCTC 52416</strain>
    </source>
</reference>
<dbReference type="PANTHER" id="PTHR43364:SF6">
    <property type="entry name" value="OXIDOREDUCTASE-RELATED"/>
    <property type="match status" value="1"/>
</dbReference>
<dbReference type="RefSeq" id="WP_379022194.1">
    <property type="nucleotide sequence ID" value="NZ_JBHRTA010000030.1"/>
</dbReference>
<protein>
    <submittedName>
        <fullName evidence="2">Aldo/keto reductase</fullName>
    </submittedName>
</protein>
<dbReference type="EMBL" id="JBHRTA010000030">
    <property type="protein sequence ID" value="MFC3197983.1"/>
    <property type="molecule type" value="Genomic_DNA"/>
</dbReference>
<evidence type="ECO:0000313" key="2">
    <source>
        <dbReference type="EMBL" id="MFC3197983.1"/>
    </source>
</evidence>
<organism evidence="2 3">
    <name type="scientific">Parapedobacter deserti</name>
    <dbReference type="NCBI Taxonomy" id="1912957"/>
    <lineage>
        <taxon>Bacteria</taxon>
        <taxon>Pseudomonadati</taxon>
        <taxon>Bacteroidota</taxon>
        <taxon>Sphingobacteriia</taxon>
        <taxon>Sphingobacteriales</taxon>
        <taxon>Sphingobacteriaceae</taxon>
        <taxon>Parapedobacter</taxon>
    </lineage>
</organism>
<name>A0ABV7JME1_9SPHI</name>
<feature type="domain" description="NADP-dependent oxidoreductase" evidence="1">
    <location>
        <begin position="16"/>
        <end position="311"/>
    </location>
</feature>
<dbReference type="PRINTS" id="PR00069">
    <property type="entry name" value="ALDKETRDTASE"/>
</dbReference>
<evidence type="ECO:0000313" key="3">
    <source>
        <dbReference type="Proteomes" id="UP001595526"/>
    </source>
</evidence>
<proteinExistence type="predicted"/>
<dbReference type="PANTHER" id="PTHR43364">
    <property type="entry name" value="NADH-SPECIFIC METHYLGLYOXAL REDUCTASE-RELATED"/>
    <property type="match status" value="1"/>
</dbReference>
<dbReference type="Proteomes" id="UP001595526">
    <property type="component" value="Unassembled WGS sequence"/>
</dbReference>